<proteinExistence type="predicted"/>
<dbReference type="InterPro" id="IPR036465">
    <property type="entry name" value="vWFA_dom_sf"/>
</dbReference>
<keyword evidence="4" id="KW-1185">Reference proteome</keyword>
<accession>C1MHV2</accession>
<feature type="transmembrane region" description="Helical" evidence="1">
    <location>
        <begin position="630"/>
        <end position="653"/>
    </location>
</feature>
<protein>
    <submittedName>
        <fullName evidence="3">Predicted protein</fullName>
    </submittedName>
</protein>
<dbReference type="EMBL" id="GG663735">
    <property type="protein sequence ID" value="EEH60808.1"/>
    <property type="molecule type" value="Genomic_DNA"/>
</dbReference>
<dbReference type="Proteomes" id="UP000001876">
    <property type="component" value="Unassembled WGS sequence"/>
</dbReference>
<dbReference type="SMART" id="SM00327">
    <property type="entry name" value="VWA"/>
    <property type="match status" value="1"/>
</dbReference>
<evidence type="ECO:0000256" key="1">
    <source>
        <dbReference type="SAM" id="Phobius"/>
    </source>
</evidence>
<name>C1MHV2_MICPC</name>
<dbReference type="Pfam" id="PF13768">
    <property type="entry name" value="VWA_3"/>
    <property type="match status" value="1"/>
</dbReference>
<keyword evidence="1" id="KW-0812">Transmembrane</keyword>
<gene>
    <name evidence="3" type="ORF">MICPUCDRAFT_30913</name>
</gene>
<keyword evidence="1" id="KW-0472">Membrane</keyword>
<dbReference type="AlphaFoldDB" id="C1MHV2"/>
<evidence type="ECO:0000259" key="2">
    <source>
        <dbReference type="PROSITE" id="PS50234"/>
    </source>
</evidence>
<keyword evidence="1" id="KW-1133">Transmembrane helix</keyword>
<dbReference type="PROSITE" id="PS50234">
    <property type="entry name" value="VWFA"/>
    <property type="match status" value="1"/>
</dbReference>
<sequence length="802" mass="84487">MSAQMKAPRAVEAVHPQAAEGALRPSCPGLYTTTPCAEGPHAGEYFYNAAVCDSIRFDVECHLSTGFVTCTSRWTVPKALLNGKASGSCLFAMPLANGLTVTGITARSSKKCVTSAIVPLEDTTNFKGKSFGRNTTEHAPEHPDVFCMTVPNVAADEVVDVCVTYFHPLEFENGAYAFTAPSTMPEASLPWDKDHVGVCSFTVAIRSAYEGDVAVASTSHPLQIIQQQSGFKKVRASAAMGGWKNADFKLTMPTWAEHIVAACVQQRPTHILGQPPPRDPRSSFVVALAPPKPERCLAFGRSVVFVIDRSGSMNGEPMEAANEALTTGLRSLTEHDYFNICAFDDGQEYFDANAMTQATPKNVERAMAWMNEHCVARYTTDIYTPLSEALKLLAGCAGNGTVPFVFLITDGAVSDEKEICKMLMAESQQKGEALPRVCTFGIGQYCNHYFLKMLANIGRGLFDAAFTNDKIATQMSKMLTAARSPVLTNIEIGVGVGSEVELYPFPVPDLYLATPVMVSGKVMGVLPPTISIRGRTADGGVWEQTVAVQNDDAIDTLTVPLEKVFVKQRIDLLVAKAWLYDDKKLEKEIIDISVEHDVACPYTKLCAFEVTPANEEKMKKDKAKGKKSKIAMYAVGGAAGILVLGAAGAMIGFGNIAGTLANGAGVVGSAGEALAGVIGNAGSQIGEGCCTVCDVCGDTCGDACGFATGLCQPCLDACAPITGVVGDACGSICGACQGLPDCLGGACGSVVPLLSGCCENCGECFGAVGPLIGDCCKECGSVIEPLGKCLLGIVISVLEALK</sequence>
<dbReference type="PANTHER" id="PTHR46503:SF1">
    <property type="entry name" value="INTER-ALPHA-TRYPSIN INHIBITOR HEAVY CHAIN-LIKE PROTEIN"/>
    <property type="match status" value="1"/>
</dbReference>
<reference evidence="3 4" key="1">
    <citation type="journal article" date="2009" name="Science">
        <title>Green evolution and dynamic adaptations revealed by genomes of the marine picoeukaryotes Micromonas.</title>
        <authorList>
            <person name="Worden A.Z."/>
            <person name="Lee J.H."/>
            <person name="Mock T."/>
            <person name="Rouze P."/>
            <person name="Simmons M.P."/>
            <person name="Aerts A.L."/>
            <person name="Allen A.E."/>
            <person name="Cuvelier M.L."/>
            <person name="Derelle E."/>
            <person name="Everett M.V."/>
            <person name="Foulon E."/>
            <person name="Grimwood J."/>
            <person name="Gundlach H."/>
            <person name="Henrissat B."/>
            <person name="Napoli C."/>
            <person name="McDonald S.M."/>
            <person name="Parker M.S."/>
            <person name="Rombauts S."/>
            <person name="Salamov A."/>
            <person name="Von Dassow P."/>
            <person name="Badger J.H."/>
            <person name="Coutinho P.M."/>
            <person name="Demir E."/>
            <person name="Dubchak I."/>
            <person name="Gentemann C."/>
            <person name="Eikrem W."/>
            <person name="Gready J.E."/>
            <person name="John U."/>
            <person name="Lanier W."/>
            <person name="Lindquist E.A."/>
            <person name="Lucas S."/>
            <person name="Mayer K.F."/>
            <person name="Moreau H."/>
            <person name="Not F."/>
            <person name="Otillar R."/>
            <person name="Panaud O."/>
            <person name="Pangilinan J."/>
            <person name="Paulsen I."/>
            <person name="Piegu B."/>
            <person name="Poliakov A."/>
            <person name="Robbens S."/>
            <person name="Schmutz J."/>
            <person name="Toulza E."/>
            <person name="Wyss T."/>
            <person name="Zelensky A."/>
            <person name="Zhou K."/>
            <person name="Armbrust E.V."/>
            <person name="Bhattacharya D."/>
            <person name="Goodenough U.W."/>
            <person name="Van de Peer Y."/>
            <person name="Grigoriev I.V."/>
        </authorList>
    </citation>
    <scope>NUCLEOTIDE SEQUENCE [LARGE SCALE GENOMIC DNA]</scope>
    <source>
        <strain evidence="3 4">CCMP1545</strain>
    </source>
</reference>
<dbReference type="KEGG" id="mpp:MICPUCDRAFT_30913"/>
<organism evidence="4">
    <name type="scientific">Micromonas pusilla (strain CCMP1545)</name>
    <name type="common">Picoplanktonic green alga</name>
    <dbReference type="NCBI Taxonomy" id="564608"/>
    <lineage>
        <taxon>Eukaryota</taxon>
        <taxon>Viridiplantae</taxon>
        <taxon>Chlorophyta</taxon>
        <taxon>Mamiellophyceae</taxon>
        <taxon>Mamiellales</taxon>
        <taxon>Mamiellaceae</taxon>
        <taxon>Micromonas</taxon>
    </lineage>
</organism>
<dbReference type="OMA" id="ACFECIS"/>
<dbReference type="eggNOG" id="ENOG502QSCC">
    <property type="taxonomic scope" value="Eukaryota"/>
</dbReference>
<dbReference type="InterPro" id="IPR002035">
    <property type="entry name" value="VWF_A"/>
</dbReference>
<evidence type="ECO:0000313" key="3">
    <source>
        <dbReference type="EMBL" id="EEH60808.1"/>
    </source>
</evidence>
<dbReference type="SUPFAM" id="SSF53300">
    <property type="entry name" value="vWA-like"/>
    <property type="match status" value="1"/>
</dbReference>
<dbReference type="PANTHER" id="PTHR46503">
    <property type="entry name" value="INTER-ALPHA-TRYPSIN INHIBITOR HEAVY CHAIN-LIKE PROTEIN"/>
    <property type="match status" value="1"/>
</dbReference>
<evidence type="ECO:0000313" key="4">
    <source>
        <dbReference type="Proteomes" id="UP000001876"/>
    </source>
</evidence>
<dbReference type="GeneID" id="9681226"/>
<dbReference type="OrthoDB" id="1729737at2759"/>
<dbReference type="Gene3D" id="3.40.50.410">
    <property type="entry name" value="von Willebrand factor, type A domain"/>
    <property type="match status" value="1"/>
</dbReference>
<feature type="domain" description="VWFA" evidence="2">
    <location>
        <begin position="302"/>
        <end position="482"/>
    </location>
</feature>
<dbReference type="RefSeq" id="XP_003055556.1">
    <property type="nucleotide sequence ID" value="XM_003055510.1"/>
</dbReference>
<dbReference type="STRING" id="564608.C1MHV2"/>